<evidence type="ECO:0000313" key="2">
    <source>
        <dbReference type="Proteomes" id="UP000597338"/>
    </source>
</evidence>
<sequence>MAMEKYTYKGLVTQDDFNVRFGFCQSRIAIGYTQEEASFLMGKHPYFYGEYEEMRDGTKLTEAEKTLLCSVFKTQLRSPINFERDEFGYDYKRIIKGEREEKQGAYHYTLHHPWLIRIEKGDNVIKKNFPITYRELPFRLETQQQQEALALFDEAVNWLLRISFFEYPQSPLQIYERIRLTHHNPILRPRYLKEVLYRLIAEKCLQMKTINGSIHYTTSI</sequence>
<proteinExistence type="predicted"/>
<dbReference type="EMBL" id="BMIK01000026">
    <property type="protein sequence ID" value="GGC47029.1"/>
    <property type="molecule type" value="Genomic_DNA"/>
</dbReference>
<comment type="caution">
    <text evidence="1">The sequence shown here is derived from an EMBL/GenBank/DDBJ whole genome shotgun (WGS) entry which is preliminary data.</text>
</comment>
<dbReference type="RefSeq" id="WP_188753632.1">
    <property type="nucleotide sequence ID" value="NZ_BMIK01000026.1"/>
</dbReference>
<name>A0ABQ1MU09_9SPHI</name>
<dbReference type="Proteomes" id="UP000597338">
    <property type="component" value="Unassembled WGS sequence"/>
</dbReference>
<keyword evidence="2" id="KW-1185">Reference proteome</keyword>
<evidence type="ECO:0000313" key="1">
    <source>
        <dbReference type="EMBL" id="GGC47029.1"/>
    </source>
</evidence>
<gene>
    <name evidence="1" type="ORF">GCM10011386_43990</name>
</gene>
<accession>A0ABQ1MU09</accession>
<protein>
    <submittedName>
        <fullName evidence="1">Uncharacterized protein</fullName>
    </submittedName>
</protein>
<organism evidence="1 2">
    <name type="scientific">Parapedobacter defluvii</name>
    <dbReference type="NCBI Taxonomy" id="2045106"/>
    <lineage>
        <taxon>Bacteria</taxon>
        <taxon>Pseudomonadati</taxon>
        <taxon>Bacteroidota</taxon>
        <taxon>Sphingobacteriia</taxon>
        <taxon>Sphingobacteriales</taxon>
        <taxon>Sphingobacteriaceae</taxon>
        <taxon>Parapedobacter</taxon>
    </lineage>
</organism>
<reference evidence="2" key="1">
    <citation type="journal article" date="2019" name="Int. J. Syst. Evol. Microbiol.">
        <title>The Global Catalogue of Microorganisms (GCM) 10K type strain sequencing project: providing services to taxonomists for standard genome sequencing and annotation.</title>
        <authorList>
            <consortium name="The Broad Institute Genomics Platform"/>
            <consortium name="The Broad Institute Genome Sequencing Center for Infectious Disease"/>
            <person name="Wu L."/>
            <person name="Ma J."/>
        </authorList>
    </citation>
    <scope>NUCLEOTIDE SEQUENCE [LARGE SCALE GENOMIC DNA]</scope>
    <source>
        <strain evidence="2">CGMCC 1.15342</strain>
    </source>
</reference>